<proteinExistence type="predicted"/>
<feature type="region of interest" description="Disordered" evidence="1">
    <location>
        <begin position="1"/>
        <end position="82"/>
    </location>
</feature>
<accession>A0A5Q6RJ81</accession>
<dbReference type="EMBL" id="VDFQ02000001">
    <property type="protein sequence ID" value="KAA1424362.1"/>
    <property type="molecule type" value="Genomic_DNA"/>
</dbReference>
<feature type="domain" description="Glycosyltransferase 2-like" evidence="2">
    <location>
        <begin position="114"/>
        <end position="247"/>
    </location>
</feature>
<evidence type="ECO:0000259" key="2">
    <source>
        <dbReference type="Pfam" id="PF00535"/>
    </source>
</evidence>
<sequence>MDSMATPPTYTQPAMVKDPSGDHDADRRAAVHVGGGADGVGVRRPFRPQERARDRSSTHLTRPPPPRKPSAGSERVYPESRSVSGLSTCRGLDVVVGRAGWVRRLLPWGGPRVSVVVPVFEPGQNIVPLLASLDAQSLGRRAVELVFVDDGSRDGETLGWLRARAAERSNMVVVSIANSGWPGRPRNVGLERARGEYVFFSDQDDELFPEALERMVAMADRNGSDVVAGKVVRVGGGTPYWGLARRDVERADLVADGVMQSRTVHKLFRRSFLMEHGIRFLEGRVRLEDHHFMGQVFACAPVASVLASYPCYRWIDRRDGTNNSAATVTQAAYWEHYRRAVDAVDRPGADPAVVTALRTVGAAQAMGRAVVANVDRIPADDAAEIFDAVSDLVRRSVPESVDPHLPVWRRAEVSALRRGDAGDLFAIRRAARATVVDAELIDASWDDGLLRLVVLARLRTTDPALVRTVTSAGVDGVSEIVVPAYSEPALAVGSPDAGWAELSIRERDSGIEWPVSTVRCVVETPRSGDILQTATVEATLDPQEGSFGQRLDAGRWTLYVRSRLIGRGAVRPVPLPPGHAVLAGRARVRSKGALRRARVRRGARGALVLVLRDGRSGTRAETRPEQSVDVVGA</sequence>
<evidence type="ECO:0000313" key="6">
    <source>
        <dbReference type="Proteomes" id="UP000307768"/>
    </source>
</evidence>
<dbReference type="AlphaFoldDB" id="A0A5Q6RJ81"/>
<dbReference type="CDD" id="cd00761">
    <property type="entry name" value="Glyco_tranf_GTA_type"/>
    <property type="match status" value="1"/>
</dbReference>
<gene>
    <name evidence="5" type="ORF">FE697_000010</name>
    <name evidence="4" type="ORF">FE697_021860</name>
</gene>
<feature type="domain" description="TarS/TarP linker" evidence="3">
    <location>
        <begin position="331"/>
        <end position="426"/>
    </location>
</feature>
<evidence type="ECO:0000259" key="3">
    <source>
        <dbReference type="Pfam" id="PF22181"/>
    </source>
</evidence>
<feature type="compositionally biased region" description="Basic and acidic residues" evidence="1">
    <location>
        <begin position="47"/>
        <end position="57"/>
    </location>
</feature>
<dbReference type="PANTHER" id="PTHR22916:SF3">
    <property type="entry name" value="UDP-GLCNAC:BETAGAL BETA-1,3-N-ACETYLGLUCOSAMINYLTRANSFERASE-LIKE PROTEIN 1"/>
    <property type="match status" value="1"/>
</dbReference>
<feature type="compositionally biased region" description="Basic and acidic residues" evidence="1">
    <location>
        <begin position="19"/>
        <end position="29"/>
    </location>
</feature>
<comment type="caution">
    <text evidence="4">The sequence shown here is derived from an EMBL/GenBank/DDBJ whole genome shotgun (WGS) entry which is preliminary data.</text>
</comment>
<dbReference type="GO" id="GO:0016758">
    <property type="term" value="F:hexosyltransferase activity"/>
    <property type="evidence" value="ECO:0007669"/>
    <property type="project" value="UniProtKB-ARBA"/>
</dbReference>
<evidence type="ECO:0000256" key="1">
    <source>
        <dbReference type="SAM" id="MobiDB-lite"/>
    </source>
</evidence>
<dbReference type="Gene3D" id="3.90.550.10">
    <property type="entry name" value="Spore Coat Polysaccharide Biosynthesis Protein SpsA, Chain A"/>
    <property type="match status" value="1"/>
</dbReference>
<dbReference type="InterPro" id="IPR001173">
    <property type="entry name" value="Glyco_trans_2-like"/>
</dbReference>
<evidence type="ECO:0000313" key="5">
    <source>
        <dbReference type="EMBL" id="KAA1424362.1"/>
    </source>
</evidence>
<dbReference type="InterPro" id="IPR054028">
    <property type="entry name" value="TarS/TarP_linker"/>
</dbReference>
<dbReference type="RefSeq" id="WP_149767114.1">
    <property type="nucleotide sequence ID" value="NZ_VDFQ02000001.1"/>
</dbReference>
<dbReference type="InterPro" id="IPR029044">
    <property type="entry name" value="Nucleotide-diphossugar_trans"/>
</dbReference>
<dbReference type="OrthoDB" id="2676521at2"/>
<protein>
    <submittedName>
        <fullName evidence="4">Glycosyltransferase family 2 protein</fullName>
    </submittedName>
</protein>
<evidence type="ECO:0000313" key="4">
    <source>
        <dbReference type="EMBL" id="KAA1418079.1"/>
    </source>
</evidence>
<dbReference type="SUPFAM" id="SSF53448">
    <property type="entry name" value="Nucleotide-diphospho-sugar transferases"/>
    <property type="match status" value="1"/>
</dbReference>
<organism evidence="4 6">
    <name type="scientific">Mumia zhuanghuii</name>
    <dbReference type="NCBI Taxonomy" id="2585211"/>
    <lineage>
        <taxon>Bacteria</taxon>
        <taxon>Bacillati</taxon>
        <taxon>Actinomycetota</taxon>
        <taxon>Actinomycetes</taxon>
        <taxon>Propionibacteriales</taxon>
        <taxon>Nocardioidaceae</taxon>
        <taxon>Mumia</taxon>
    </lineage>
</organism>
<name>A0A5Q6RJ81_9ACTN</name>
<feature type="compositionally biased region" description="Polar residues" evidence="1">
    <location>
        <begin position="1"/>
        <end position="12"/>
    </location>
</feature>
<dbReference type="Pfam" id="PF00535">
    <property type="entry name" value="Glycos_transf_2"/>
    <property type="match status" value="1"/>
</dbReference>
<reference evidence="4 6" key="1">
    <citation type="submission" date="2019-09" db="EMBL/GenBank/DDBJ databases">
        <title>Mumia zhuanghuii sp. nov. isolated from the intestinal contents of plateau pika (Ochotona curzoniae) in the Qinghai-Tibet plateau of China.</title>
        <authorList>
            <person name="Tian Z."/>
        </authorList>
    </citation>
    <scope>NUCLEOTIDE SEQUENCE [LARGE SCALE GENOMIC DNA]</scope>
    <source>
        <strain evidence="6">350</strain>
        <strain evidence="4">Z350</strain>
    </source>
</reference>
<dbReference type="PANTHER" id="PTHR22916">
    <property type="entry name" value="GLYCOSYLTRANSFERASE"/>
    <property type="match status" value="1"/>
</dbReference>
<dbReference type="Proteomes" id="UP000307768">
    <property type="component" value="Unassembled WGS sequence"/>
</dbReference>
<keyword evidence="4" id="KW-0808">Transferase</keyword>
<dbReference type="EMBL" id="VDFQ02000008">
    <property type="protein sequence ID" value="KAA1418079.1"/>
    <property type="molecule type" value="Genomic_DNA"/>
</dbReference>
<dbReference type="Pfam" id="PF22181">
    <property type="entry name" value="TarS_linker"/>
    <property type="match status" value="1"/>
</dbReference>